<proteinExistence type="inferred from homology"/>
<dbReference type="SUPFAM" id="SSF53927">
    <property type="entry name" value="Cytidine deaminase-like"/>
    <property type="match status" value="2"/>
</dbReference>
<dbReference type="InterPro" id="IPR050202">
    <property type="entry name" value="Cyt/Deoxycyt_deaminase"/>
</dbReference>
<feature type="domain" description="CMP/dCMP-type deaminase" evidence="5">
    <location>
        <begin position="105"/>
        <end position="230"/>
    </location>
</feature>
<organism evidence="6 7">
    <name type="scientific">Halalkalibaculum roseum</name>
    <dbReference type="NCBI Taxonomy" id="2709311"/>
    <lineage>
        <taxon>Bacteria</taxon>
        <taxon>Pseudomonadati</taxon>
        <taxon>Balneolota</taxon>
        <taxon>Balneolia</taxon>
        <taxon>Balneolales</taxon>
        <taxon>Balneolaceae</taxon>
        <taxon>Halalkalibaculum</taxon>
    </lineage>
</organism>
<dbReference type="GO" id="GO:0042802">
    <property type="term" value="F:identical protein binding"/>
    <property type="evidence" value="ECO:0007669"/>
    <property type="project" value="UniProtKB-ARBA"/>
</dbReference>
<dbReference type="Gene3D" id="3.40.140.10">
    <property type="entry name" value="Cytidine Deaminase, domain 2"/>
    <property type="match status" value="2"/>
</dbReference>
<dbReference type="EMBL" id="JAALLT010000003">
    <property type="protein sequence ID" value="NGP76908.1"/>
    <property type="molecule type" value="Genomic_DNA"/>
</dbReference>
<evidence type="ECO:0000313" key="6">
    <source>
        <dbReference type="EMBL" id="NGP76908.1"/>
    </source>
</evidence>
<dbReference type="GO" id="GO:0055086">
    <property type="term" value="P:nucleobase-containing small molecule metabolic process"/>
    <property type="evidence" value="ECO:0007669"/>
    <property type="project" value="UniProtKB-ARBA"/>
</dbReference>
<comment type="similarity">
    <text evidence="1">Belongs to the cytidine and deoxycytidylate deaminase family.</text>
</comment>
<accession>A0A6M1SXD5</accession>
<protein>
    <submittedName>
        <fullName evidence="6">Cytidine deaminase</fullName>
        <ecNumber evidence="6">3.5.4.5</ecNumber>
    </submittedName>
</protein>
<dbReference type="GO" id="GO:0008270">
    <property type="term" value="F:zinc ion binding"/>
    <property type="evidence" value="ECO:0007669"/>
    <property type="project" value="InterPro"/>
</dbReference>
<evidence type="ECO:0000256" key="3">
    <source>
        <dbReference type="ARBA" id="ARBA00022801"/>
    </source>
</evidence>
<gene>
    <name evidence="6" type="ORF">G3570_09705</name>
</gene>
<dbReference type="Pfam" id="PF00383">
    <property type="entry name" value="dCMP_cyt_deam_1"/>
    <property type="match status" value="1"/>
</dbReference>
<keyword evidence="3 6" id="KW-0378">Hydrolase</keyword>
<dbReference type="InterPro" id="IPR016192">
    <property type="entry name" value="APOBEC/CMP_deaminase_Zn-bd"/>
</dbReference>
<name>A0A6M1SXD5_9BACT</name>
<dbReference type="PANTHER" id="PTHR11644:SF2">
    <property type="entry name" value="CYTIDINE DEAMINASE"/>
    <property type="match status" value="1"/>
</dbReference>
<sequence>MMNIEQLKDSNYVPYSGKSSVAVVKSVAGNYYPGVRVENVTFPLTINAAQNALFTCLSEKERPKAIYVEDTKANDLEFWRNEYNVWVYPHEELETGDLKEILLDLQESEIKSTLKKLLDHAVTENSDFPVSALLKTPRGYVSGVNIECSEWSLGLCAERVAIGKALSYGIKDFESIYIHTRSGEYSSPCGACRQVIYEHMPHNPVHLFHADGTRSKHFSSDLLPYSFRSTSLNVNARQ</sequence>
<dbReference type="GO" id="GO:0005829">
    <property type="term" value="C:cytosol"/>
    <property type="evidence" value="ECO:0007669"/>
    <property type="project" value="TreeGrafter"/>
</dbReference>
<evidence type="ECO:0000256" key="4">
    <source>
        <dbReference type="ARBA" id="ARBA00022833"/>
    </source>
</evidence>
<dbReference type="CDD" id="cd01283">
    <property type="entry name" value="cytidine_deaminase"/>
    <property type="match status" value="1"/>
</dbReference>
<dbReference type="PROSITE" id="PS00903">
    <property type="entry name" value="CYT_DCMP_DEAMINASES_1"/>
    <property type="match status" value="1"/>
</dbReference>
<dbReference type="RefSeq" id="WP_165141761.1">
    <property type="nucleotide sequence ID" value="NZ_JAALLT010000003.1"/>
</dbReference>
<evidence type="ECO:0000259" key="5">
    <source>
        <dbReference type="PROSITE" id="PS51747"/>
    </source>
</evidence>
<dbReference type="NCBIfam" id="NF004064">
    <property type="entry name" value="PRK05578.1"/>
    <property type="match status" value="1"/>
</dbReference>
<evidence type="ECO:0000256" key="2">
    <source>
        <dbReference type="ARBA" id="ARBA00022723"/>
    </source>
</evidence>
<keyword evidence="7" id="KW-1185">Reference proteome</keyword>
<comment type="caution">
    <text evidence="6">The sequence shown here is derived from an EMBL/GenBank/DDBJ whole genome shotgun (WGS) entry which is preliminary data.</text>
</comment>
<dbReference type="AlphaFoldDB" id="A0A6M1SXD5"/>
<dbReference type="InterPro" id="IPR016193">
    <property type="entry name" value="Cytidine_deaminase-like"/>
</dbReference>
<dbReference type="Proteomes" id="UP000473278">
    <property type="component" value="Unassembled WGS sequence"/>
</dbReference>
<keyword evidence="4" id="KW-0862">Zinc</keyword>
<evidence type="ECO:0000256" key="1">
    <source>
        <dbReference type="ARBA" id="ARBA00006576"/>
    </source>
</evidence>
<dbReference type="GO" id="GO:0072527">
    <property type="term" value="P:pyrimidine-containing compound metabolic process"/>
    <property type="evidence" value="ECO:0007669"/>
    <property type="project" value="UniProtKB-ARBA"/>
</dbReference>
<dbReference type="GO" id="GO:0004126">
    <property type="term" value="F:cytidine deaminase activity"/>
    <property type="evidence" value="ECO:0007669"/>
    <property type="project" value="UniProtKB-EC"/>
</dbReference>
<dbReference type="PANTHER" id="PTHR11644">
    <property type="entry name" value="CYTIDINE DEAMINASE"/>
    <property type="match status" value="1"/>
</dbReference>
<reference evidence="6 7" key="1">
    <citation type="submission" date="2020-02" db="EMBL/GenBank/DDBJ databases">
        <title>Balneolaceae bacterium YR4-1, complete genome.</title>
        <authorList>
            <person name="Li Y."/>
            <person name="Wu S."/>
        </authorList>
    </citation>
    <scope>NUCLEOTIDE SEQUENCE [LARGE SCALE GENOMIC DNA]</scope>
    <source>
        <strain evidence="6 7">YR4-1</strain>
    </source>
</reference>
<keyword evidence="2" id="KW-0479">Metal-binding</keyword>
<evidence type="ECO:0000313" key="7">
    <source>
        <dbReference type="Proteomes" id="UP000473278"/>
    </source>
</evidence>
<dbReference type="InterPro" id="IPR002125">
    <property type="entry name" value="CMP_dCMP_dom"/>
</dbReference>
<dbReference type="PROSITE" id="PS51747">
    <property type="entry name" value="CYT_DCMP_DEAMINASES_2"/>
    <property type="match status" value="1"/>
</dbReference>
<dbReference type="EC" id="3.5.4.5" evidence="6"/>